<dbReference type="RefSeq" id="WP_205102114.1">
    <property type="nucleotide sequence ID" value="NZ_JACJJC010000004.1"/>
</dbReference>
<keyword evidence="2" id="KW-0285">Flavoprotein</keyword>
<evidence type="ECO:0000259" key="6">
    <source>
        <dbReference type="Pfam" id="PF00890"/>
    </source>
</evidence>
<dbReference type="Gene3D" id="3.50.50.60">
    <property type="entry name" value="FAD/NAD(P)-binding domain"/>
    <property type="match status" value="1"/>
</dbReference>
<evidence type="ECO:0000256" key="3">
    <source>
        <dbReference type="ARBA" id="ARBA00022827"/>
    </source>
</evidence>
<dbReference type="PANTHER" id="PTHR43400">
    <property type="entry name" value="FUMARATE REDUCTASE"/>
    <property type="match status" value="1"/>
</dbReference>
<dbReference type="EMBL" id="JACJJC010000004">
    <property type="protein sequence ID" value="MBM6703644.1"/>
    <property type="molecule type" value="Genomic_DNA"/>
</dbReference>
<evidence type="ECO:0000256" key="5">
    <source>
        <dbReference type="SAM" id="SignalP"/>
    </source>
</evidence>
<evidence type="ECO:0000256" key="1">
    <source>
        <dbReference type="ARBA" id="ARBA00001974"/>
    </source>
</evidence>
<accession>A0ABS2DQS8</accession>
<evidence type="ECO:0000313" key="8">
    <source>
        <dbReference type="Proteomes" id="UP000715095"/>
    </source>
</evidence>
<dbReference type="PROSITE" id="PS51318">
    <property type="entry name" value="TAT"/>
    <property type="match status" value="1"/>
</dbReference>
<proteinExistence type="predicted"/>
<sequence length="480" mass="51014">MTNITRRSMLAAISLGGLAGLVPAAQAKPQAAAATELKGAEYFDVVVAGGGAAGCMAARTASRAGKKVLLVQAVPVLGGSSAISSGWIRACGTEWHKARGIKDTTEAYKADIIAYGRGSRNEKKADMISKTAGRFVNDLFSIGVEFTDEEDRVNGGETLRVVKAKGAGAAIMRKLAQSVSEDANITVRTQTSLTDVILDDEKKVVGVRIVRRKKATPVRTKAVVIATGGFGRNQDMIDVFTAAWSKTGRIMDIGCKGDGLRIATELGAGALNLNIAMVCPTLEVTQNIFYSSAPLLNGGIIVNEKGRRFTNEYVIYTQTNIDMLKQKTCWEIVSRDLHPTVESMIEKGVAKECKTVEDLAKLIGCEPEGLRADIEAHNATTRLPAAERKDPFGRTAYGKELKAPYYALQIKPVMLETVGGFMIDEKCRITTLLGTPIAKGLFGAGAAAFGEHFGVGYRSGEAYAYAGSTGITAGEEAAKC</sequence>
<protein>
    <submittedName>
        <fullName evidence="7">FAD-binding protein</fullName>
    </submittedName>
</protein>
<keyword evidence="3" id="KW-0274">FAD</keyword>
<feature type="chain" id="PRO_5047447075" evidence="5">
    <location>
        <begin position="28"/>
        <end position="480"/>
    </location>
</feature>
<dbReference type="InterPro" id="IPR050315">
    <property type="entry name" value="FAD-oxidoreductase_2"/>
</dbReference>
<dbReference type="Proteomes" id="UP000715095">
    <property type="component" value="Unassembled WGS sequence"/>
</dbReference>
<dbReference type="Gene3D" id="3.90.700.10">
    <property type="entry name" value="Succinate dehydrogenase/fumarate reductase flavoprotein, catalytic domain"/>
    <property type="match status" value="1"/>
</dbReference>
<dbReference type="InterPro" id="IPR003953">
    <property type="entry name" value="FAD-dep_OxRdtase_2_FAD-bd"/>
</dbReference>
<keyword evidence="8" id="KW-1185">Reference proteome</keyword>
<reference evidence="7 8" key="1">
    <citation type="journal article" date="2021" name="Sci. Rep.">
        <title>The distribution of antibiotic resistance genes in chicken gut microbiota commensals.</title>
        <authorList>
            <person name="Juricova H."/>
            <person name="Matiasovicova J."/>
            <person name="Kubasova T."/>
            <person name="Cejkova D."/>
            <person name="Rychlik I."/>
        </authorList>
    </citation>
    <scope>NUCLEOTIDE SEQUENCE [LARGE SCALE GENOMIC DNA]</scope>
    <source>
        <strain evidence="7 8">An829</strain>
    </source>
</reference>
<dbReference type="InterPro" id="IPR036188">
    <property type="entry name" value="FAD/NAD-bd_sf"/>
</dbReference>
<name>A0ABS2DQS8_9BURK</name>
<comment type="cofactor">
    <cofactor evidence="1">
        <name>FAD</name>
        <dbReference type="ChEBI" id="CHEBI:57692"/>
    </cofactor>
</comment>
<evidence type="ECO:0000256" key="2">
    <source>
        <dbReference type="ARBA" id="ARBA00022630"/>
    </source>
</evidence>
<comment type="caution">
    <text evidence="7">The sequence shown here is derived from an EMBL/GenBank/DDBJ whole genome shotgun (WGS) entry which is preliminary data.</text>
</comment>
<evidence type="ECO:0000313" key="7">
    <source>
        <dbReference type="EMBL" id="MBM6703644.1"/>
    </source>
</evidence>
<gene>
    <name evidence="7" type="ORF">H6A60_03965</name>
</gene>
<dbReference type="SUPFAM" id="SSF51905">
    <property type="entry name" value="FAD/NAD(P)-binding domain"/>
    <property type="match status" value="1"/>
</dbReference>
<dbReference type="Pfam" id="PF00890">
    <property type="entry name" value="FAD_binding_2"/>
    <property type="match status" value="1"/>
</dbReference>
<dbReference type="SUPFAM" id="SSF56425">
    <property type="entry name" value="Succinate dehydrogenase/fumarate reductase flavoprotein, catalytic domain"/>
    <property type="match status" value="1"/>
</dbReference>
<dbReference type="InterPro" id="IPR027477">
    <property type="entry name" value="Succ_DH/fumarate_Rdtase_cat_sf"/>
</dbReference>
<keyword evidence="4" id="KW-0560">Oxidoreductase</keyword>
<dbReference type="InterPro" id="IPR006311">
    <property type="entry name" value="TAT_signal"/>
</dbReference>
<dbReference type="PANTHER" id="PTHR43400:SF10">
    <property type="entry name" value="3-OXOSTEROID 1-DEHYDROGENASE"/>
    <property type="match status" value="1"/>
</dbReference>
<keyword evidence="5" id="KW-0732">Signal</keyword>
<feature type="domain" description="FAD-dependent oxidoreductase 2 FAD-binding" evidence="6">
    <location>
        <begin position="44"/>
        <end position="458"/>
    </location>
</feature>
<organism evidence="7 8">
    <name type="scientific">Sutterella massiliensis</name>
    <dbReference type="NCBI Taxonomy" id="1816689"/>
    <lineage>
        <taxon>Bacteria</taxon>
        <taxon>Pseudomonadati</taxon>
        <taxon>Pseudomonadota</taxon>
        <taxon>Betaproteobacteria</taxon>
        <taxon>Burkholderiales</taxon>
        <taxon>Sutterellaceae</taxon>
        <taxon>Sutterella</taxon>
    </lineage>
</organism>
<evidence type="ECO:0000256" key="4">
    <source>
        <dbReference type="ARBA" id="ARBA00023002"/>
    </source>
</evidence>
<feature type="signal peptide" evidence="5">
    <location>
        <begin position="1"/>
        <end position="27"/>
    </location>
</feature>